<dbReference type="CDD" id="cd07341">
    <property type="entry name" value="M56_BlaR1_MecR1_like"/>
    <property type="match status" value="1"/>
</dbReference>
<keyword evidence="1" id="KW-0812">Transmembrane</keyword>
<sequence>MSGLFLKLLNMSISASVLIVVVVLARCLLRRSPKWIHCILWALVGIRLLCPFQLETTFSLAPNAQVVSIEAGAVTSQVLAEMPALDNTANRYFAKYYFEGITVPEQETAQNPMNLIASVWLCGVAVLLVYAAVSYVHIRRKVRESVRIEGNIYICDRIQTPFIFGVLNPRIYLPSSLKEVQIKNVVAHEKAHIRRLDYLWKPLGYVLFAVYWFNPFCWLAYILFCRDIEMACDERVIKDWSAEQKKEYSLVLLSFHVPGKMITVCPLAFGEVGVKQRVKGILNFKKPTFWLIAAALLFCVIIGALFLTNPKKNDNVEENIATELSESSLTDQTLNTEKDSLADQESELNALLKKQSDAIRAQQQSFLQTWADAFCDRDGAAIDSLCMDGARKKMMKEQLLVIDEGDTIFGWSSPWPMWDTSDENSKGYTITTSYDGKNTAEILYYAWTSDPHVTVWKEDITFEERDGSYKVTDENIRFLDYIVSGTEFDEAYPQINGTPMDYTVNGMYDALVMNSLLSSSMLYQNLKDPVLAAKYLLNLLDNENKVQVEALQDGSKEGINIKITFIEDGAERFVKMIQPDSEDGIWIPQDYEKITGV</sequence>
<evidence type="ECO:0000259" key="2">
    <source>
        <dbReference type="Pfam" id="PF05569"/>
    </source>
</evidence>
<protein>
    <recommendedName>
        <fullName evidence="2">Peptidase M56 domain-containing protein</fullName>
    </recommendedName>
</protein>
<keyword evidence="1" id="KW-0472">Membrane</keyword>
<organism evidence="3 4">
    <name type="scientific">Roseburia inulinivorans</name>
    <dbReference type="NCBI Taxonomy" id="360807"/>
    <lineage>
        <taxon>Bacteria</taxon>
        <taxon>Bacillati</taxon>
        <taxon>Bacillota</taxon>
        <taxon>Clostridia</taxon>
        <taxon>Lachnospirales</taxon>
        <taxon>Lachnospiraceae</taxon>
        <taxon>Roseburia</taxon>
    </lineage>
</organism>
<feature type="domain" description="Peptidase M56" evidence="2">
    <location>
        <begin position="7"/>
        <end position="279"/>
    </location>
</feature>
<evidence type="ECO:0000313" key="4">
    <source>
        <dbReference type="Proteomes" id="UP000283492"/>
    </source>
</evidence>
<dbReference type="PANTHER" id="PTHR34978:SF3">
    <property type="entry name" value="SLR0241 PROTEIN"/>
    <property type="match status" value="1"/>
</dbReference>
<dbReference type="PANTHER" id="PTHR34978">
    <property type="entry name" value="POSSIBLE SENSOR-TRANSDUCER PROTEIN BLAR"/>
    <property type="match status" value="1"/>
</dbReference>
<dbReference type="Proteomes" id="UP000283492">
    <property type="component" value="Unassembled WGS sequence"/>
</dbReference>
<gene>
    <name evidence="3" type="ORF">DW914_11875</name>
</gene>
<dbReference type="EMBL" id="QSFX01000021">
    <property type="protein sequence ID" value="RHA87229.1"/>
    <property type="molecule type" value="Genomic_DNA"/>
</dbReference>
<dbReference type="InterPro" id="IPR008756">
    <property type="entry name" value="Peptidase_M56"/>
</dbReference>
<reference evidence="3 4" key="1">
    <citation type="submission" date="2018-08" db="EMBL/GenBank/DDBJ databases">
        <title>A genome reference for cultivated species of the human gut microbiota.</title>
        <authorList>
            <person name="Zou Y."/>
            <person name="Xue W."/>
            <person name="Luo G."/>
        </authorList>
    </citation>
    <scope>NUCLEOTIDE SEQUENCE [LARGE SCALE GENOMIC DNA]</scope>
    <source>
        <strain evidence="3 4">AM42-1AC</strain>
    </source>
</reference>
<feature type="transmembrane region" description="Helical" evidence="1">
    <location>
        <begin position="203"/>
        <end position="224"/>
    </location>
</feature>
<feature type="transmembrane region" description="Helical" evidence="1">
    <location>
        <begin position="115"/>
        <end position="138"/>
    </location>
</feature>
<name>A0A413TQB4_9FIRM</name>
<feature type="transmembrane region" description="Helical" evidence="1">
    <location>
        <begin position="6"/>
        <end position="28"/>
    </location>
</feature>
<feature type="transmembrane region" description="Helical" evidence="1">
    <location>
        <begin position="289"/>
        <end position="307"/>
    </location>
</feature>
<dbReference type="AlphaFoldDB" id="A0A413TQB4"/>
<evidence type="ECO:0000313" key="3">
    <source>
        <dbReference type="EMBL" id="RHA87229.1"/>
    </source>
</evidence>
<proteinExistence type="predicted"/>
<comment type="caution">
    <text evidence="3">The sequence shown here is derived from an EMBL/GenBank/DDBJ whole genome shotgun (WGS) entry which is preliminary data.</text>
</comment>
<dbReference type="Pfam" id="PF05569">
    <property type="entry name" value="Peptidase_M56"/>
    <property type="match status" value="1"/>
</dbReference>
<evidence type="ECO:0000256" key="1">
    <source>
        <dbReference type="SAM" id="Phobius"/>
    </source>
</evidence>
<accession>A0A413TQB4</accession>
<dbReference type="RefSeq" id="WP_118582334.1">
    <property type="nucleotide sequence ID" value="NZ_CABJFX010000021.1"/>
</dbReference>
<dbReference type="InterPro" id="IPR052173">
    <property type="entry name" value="Beta-lactam_resp_regulator"/>
</dbReference>
<keyword evidence="1" id="KW-1133">Transmembrane helix</keyword>